<dbReference type="AlphaFoldDB" id="A0A8J8NFS0"/>
<dbReference type="EMBL" id="RRYP01018296">
    <property type="protein sequence ID" value="TNV73695.1"/>
    <property type="molecule type" value="Genomic_DNA"/>
</dbReference>
<dbReference type="Proteomes" id="UP000785679">
    <property type="component" value="Unassembled WGS sequence"/>
</dbReference>
<gene>
    <name evidence="2" type="ORF">FGO68_gene11659</name>
</gene>
<comment type="caution">
    <text evidence="2">The sequence shown here is derived from an EMBL/GenBank/DDBJ whole genome shotgun (WGS) entry which is preliminary data.</text>
</comment>
<keyword evidence="1" id="KW-1133">Transmembrane helix</keyword>
<evidence type="ECO:0000256" key="1">
    <source>
        <dbReference type="SAM" id="Phobius"/>
    </source>
</evidence>
<reference evidence="2" key="1">
    <citation type="submission" date="2019-06" db="EMBL/GenBank/DDBJ databases">
        <authorList>
            <person name="Zheng W."/>
        </authorList>
    </citation>
    <scope>NUCLEOTIDE SEQUENCE</scope>
    <source>
        <strain evidence="2">QDHG01</strain>
    </source>
</reference>
<organism evidence="2 3">
    <name type="scientific">Halteria grandinella</name>
    <dbReference type="NCBI Taxonomy" id="5974"/>
    <lineage>
        <taxon>Eukaryota</taxon>
        <taxon>Sar</taxon>
        <taxon>Alveolata</taxon>
        <taxon>Ciliophora</taxon>
        <taxon>Intramacronucleata</taxon>
        <taxon>Spirotrichea</taxon>
        <taxon>Stichotrichia</taxon>
        <taxon>Sporadotrichida</taxon>
        <taxon>Halteriidae</taxon>
        <taxon>Halteria</taxon>
    </lineage>
</organism>
<keyword evidence="1" id="KW-0472">Membrane</keyword>
<evidence type="ECO:0000313" key="3">
    <source>
        <dbReference type="Proteomes" id="UP000785679"/>
    </source>
</evidence>
<name>A0A8J8NFS0_HALGN</name>
<proteinExistence type="predicted"/>
<evidence type="ECO:0000313" key="2">
    <source>
        <dbReference type="EMBL" id="TNV73695.1"/>
    </source>
</evidence>
<accession>A0A8J8NFS0</accession>
<feature type="transmembrane region" description="Helical" evidence="1">
    <location>
        <begin position="57"/>
        <end position="82"/>
    </location>
</feature>
<keyword evidence="1" id="KW-0812">Transmembrane</keyword>
<keyword evidence="3" id="KW-1185">Reference proteome</keyword>
<sequence length="98" mass="11265">MNLQILIKFEQSIRERWAFQSLILRVYNLSDGAMDSNIFTTIDSQAVFGLVYPIKSILISIILGLTIFSSLLYIWMSLVILISSFSLNENFDKINIEI</sequence>
<protein>
    <submittedName>
        <fullName evidence="2">Uncharacterized protein</fullName>
    </submittedName>
</protein>